<accession>R7UJE4</accession>
<protein>
    <submittedName>
        <fullName evidence="2 3">Uncharacterized protein</fullName>
    </submittedName>
</protein>
<name>R7UJE4_CAPTE</name>
<feature type="region of interest" description="Disordered" evidence="1">
    <location>
        <begin position="787"/>
        <end position="808"/>
    </location>
</feature>
<reference evidence="2 4" key="2">
    <citation type="journal article" date="2013" name="Nature">
        <title>Insights into bilaterian evolution from three spiralian genomes.</title>
        <authorList>
            <person name="Simakov O."/>
            <person name="Marletaz F."/>
            <person name="Cho S.J."/>
            <person name="Edsinger-Gonzales E."/>
            <person name="Havlak P."/>
            <person name="Hellsten U."/>
            <person name="Kuo D.H."/>
            <person name="Larsson T."/>
            <person name="Lv J."/>
            <person name="Arendt D."/>
            <person name="Savage R."/>
            <person name="Osoegawa K."/>
            <person name="de Jong P."/>
            <person name="Grimwood J."/>
            <person name="Chapman J.A."/>
            <person name="Shapiro H."/>
            <person name="Aerts A."/>
            <person name="Otillar R.P."/>
            <person name="Terry A.Y."/>
            <person name="Boore J.L."/>
            <person name="Grigoriev I.V."/>
            <person name="Lindberg D.R."/>
            <person name="Seaver E.C."/>
            <person name="Weisblat D.A."/>
            <person name="Putnam N.H."/>
            <person name="Rokhsar D.S."/>
        </authorList>
    </citation>
    <scope>NUCLEOTIDE SEQUENCE</scope>
    <source>
        <strain evidence="2 4">I ESC-2004</strain>
    </source>
</reference>
<dbReference type="EMBL" id="KB300863">
    <property type="protein sequence ID" value="ELU06218.1"/>
    <property type="molecule type" value="Genomic_DNA"/>
</dbReference>
<dbReference type="EMBL" id="AMQN01022954">
    <property type="status" value="NOT_ANNOTATED_CDS"/>
    <property type="molecule type" value="Genomic_DNA"/>
</dbReference>
<evidence type="ECO:0000313" key="3">
    <source>
        <dbReference type="EnsemblMetazoa" id="CapteP217390"/>
    </source>
</evidence>
<reference evidence="4" key="1">
    <citation type="submission" date="2012-12" db="EMBL/GenBank/DDBJ databases">
        <authorList>
            <person name="Hellsten U."/>
            <person name="Grimwood J."/>
            <person name="Chapman J.A."/>
            <person name="Shapiro H."/>
            <person name="Aerts A."/>
            <person name="Otillar R.P."/>
            <person name="Terry A.Y."/>
            <person name="Boore J.L."/>
            <person name="Simakov O."/>
            <person name="Marletaz F."/>
            <person name="Cho S.-J."/>
            <person name="Edsinger-Gonzales E."/>
            <person name="Havlak P."/>
            <person name="Kuo D.-H."/>
            <person name="Larsson T."/>
            <person name="Lv J."/>
            <person name="Arendt D."/>
            <person name="Savage R."/>
            <person name="Osoegawa K."/>
            <person name="de Jong P."/>
            <person name="Lindberg D.R."/>
            <person name="Seaver E.C."/>
            <person name="Weisblat D.A."/>
            <person name="Putnam N.H."/>
            <person name="Grigoriev I.V."/>
            <person name="Rokhsar D.S."/>
        </authorList>
    </citation>
    <scope>NUCLEOTIDE SEQUENCE</scope>
    <source>
        <strain evidence="4">I ESC-2004</strain>
    </source>
</reference>
<proteinExistence type="predicted"/>
<sequence length="825" mass="92406">MDAQVSAKNICGHLDMERHSDPALAFVEFGNMVERLGVPHAVLAKSGFFALSSNSNCLSFRSGAKTFRRNYGLHVIVFGAPKRKRAGPDMVAPLLMQDLRRWDKGCRQEREDAAAAMETNNDDEEGMDVANDEPHSRVRPSDLIFTRGAFTCDGLNEVLDRETASSTCDAAKIDATRKRNSYIHRHGALKAASVGLLAIEAVKSVNAGLEEIGVLTQLRNPDLTEPYHYTFVHGWYRLVEEEEEEEEEKAETSLGNAPIKKKKLVGCHYRSNMLPDVSCVITPLCCRPGEKRRHYWFYSREPNFGKSHLLQQLSRDYSLYVVASRDNMCGVSNHYQMLGYDETSSLPPTETFKALTGGNGANVAMNRKSYGSSFRPRQDVQVIVCANWSPWEKFATYDRSLRRPIVSRHFAKQIQERFNIVALDGDAHADLVRFLHPRDWTEEDMQAEMRRRFAGRMSAGGAEMDTYLAEALVELWNCVFAPWASSKAAMEVRDALKENGTRVLTPLSFYLHELDAALKVNWVLNEVLPLAQICLQKVRGSVGQTWESLGRCVVASINDDPLNKRDTTTDTKKTLTSQIPAFADFWRRFAPQYYPHAIHALREIWQSKGPFHVQVNKVPVDDKSMTGGDAKIAGHKPLYEVVEKVFSAANIVVATKKERADLYAVKEVLAEDEVPPEWVEVCDVARRVCAKFGMRDPLSLLELGRCTAFVSYALLTHSGLQYVALRRRMRELERLCFPHVEVDGAALVPKKDDDADAASAALIKVGLGAAAVIGDGVVKLEALRDGEQTTDHNNDDGEGSNDDDDDSATKRWIDSHMFRGPFLNI</sequence>
<dbReference type="Proteomes" id="UP000014760">
    <property type="component" value="Unassembled WGS sequence"/>
</dbReference>
<dbReference type="AlphaFoldDB" id="R7UJE4"/>
<evidence type="ECO:0000313" key="4">
    <source>
        <dbReference type="Proteomes" id="UP000014760"/>
    </source>
</evidence>
<evidence type="ECO:0000256" key="1">
    <source>
        <dbReference type="SAM" id="MobiDB-lite"/>
    </source>
</evidence>
<feature type="region of interest" description="Disordered" evidence="1">
    <location>
        <begin position="113"/>
        <end position="135"/>
    </location>
</feature>
<organism evidence="2">
    <name type="scientific">Capitella teleta</name>
    <name type="common">Polychaete worm</name>
    <dbReference type="NCBI Taxonomy" id="283909"/>
    <lineage>
        <taxon>Eukaryota</taxon>
        <taxon>Metazoa</taxon>
        <taxon>Spiralia</taxon>
        <taxon>Lophotrochozoa</taxon>
        <taxon>Annelida</taxon>
        <taxon>Polychaeta</taxon>
        <taxon>Sedentaria</taxon>
        <taxon>Scolecida</taxon>
        <taxon>Capitellidae</taxon>
        <taxon>Capitella</taxon>
    </lineage>
</organism>
<dbReference type="HOGENOM" id="CLU_343316_0_0_1"/>
<reference evidence="3" key="3">
    <citation type="submission" date="2015-06" db="UniProtKB">
        <authorList>
            <consortium name="EnsemblMetazoa"/>
        </authorList>
    </citation>
    <scope>IDENTIFICATION</scope>
</reference>
<feature type="compositionally biased region" description="Acidic residues" evidence="1">
    <location>
        <begin position="796"/>
        <end position="806"/>
    </location>
</feature>
<gene>
    <name evidence="2" type="ORF">CAPTEDRAFT_217390</name>
</gene>
<evidence type="ECO:0000313" key="2">
    <source>
        <dbReference type="EMBL" id="ELU06218.1"/>
    </source>
</evidence>
<feature type="compositionally biased region" description="Acidic residues" evidence="1">
    <location>
        <begin position="120"/>
        <end position="131"/>
    </location>
</feature>
<keyword evidence="4" id="KW-1185">Reference proteome</keyword>
<dbReference type="EnsemblMetazoa" id="CapteT217390">
    <property type="protein sequence ID" value="CapteP217390"/>
    <property type="gene ID" value="CapteG217390"/>
</dbReference>